<comment type="caution">
    <text evidence="2">The sequence shown here is derived from an EMBL/GenBank/DDBJ whole genome shotgun (WGS) entry which is preliminary data.</text>
</comment>
<organism evidence="2 3">
    <name type="scientific">Rhodovastum atsumiense</name>
    <dbReference type="NCBI Taxonomy" id="504468"/>
    <lineage>
        <taxon>Bacteria</taxon>
        <taxon>Pseudomonadati</taxon>
        <taxon>Pseudomonadota</taxon>
        <taxon>Alphaproteobacteria</taxon>
        <taxon>Acetobacterales</taxon>
        <taxon>Acetobacteraceae</taxon>
        <taxon>Rhodovastum</taxon>
    </lineage>
</organism>
<keyword evidence="3" id="KW-1185">Reference proteome</keyword>
<dbReference type="Proteomes" id="UP000325255">
    <property type="component" value="Unassembled WGS sequence"/>
</dbReference>
<accession>A0A5M6IJN0</accession>
<name>A0A5M6IJN0_9PROT</name>
<dbReference type="EMBL" id="VWPK01000081">
    <property type="protein sequence ID" value="KAA5608474.1"/>
    <property type="molecule type" value="Genomic_DNA"/>
</dbReference>
<keyword evidence="1" id="KW-1133">Transmembrane helix</keyword>
<evidence type="ECO:0000256" key="1">
    <source>
        <dbReference type="SAM" id="Phobius"/>
    </source>
</evidence>
<proteinExistence type="predicted"/>
<protein>
    <submittedName>
        <fullName evidence="2">Uncharacterized protein</fullName>
    </submittedName>
</protein>
<keyword evidence="1" id="KW-0472">Membrane</keyword>
<feature type="transmembrane region" description="Helical" evidence="1">
    <location>
        <begin position="12"/>
        <end position="33"/>
    </location>
</feature>
<evidence type="ECO:0000313" key="2">
    <source>
        <dbReference type="EMBL" id="KAA5608474.1"/>
    </source>
</evidence>
<dbReference type="OrthoDB" id="7282729at2"/>
<dbReference type="RefSeq" id="WP_150045356.1">
    <property type="nucleotide sequence ID" value="NZ_OW485601.1"/>
</dbReference>
<sequence>MANGLPMGALKVAVVAMGVLIVAGVLTIAVVIAGRMSQMPAATSAVVLDEPAGTRIVGVSALPDRLALQLQGGGPDRVVMVDIRTGRVVARAALAH</sequence>
<reference evidence="2 3" key="1">
    <citation type="submission" date="2019-09" db="EMBL/GenBank/DDBJ databases">
        <title>Genome sequence of Rhodovastum atsumiense, a diverse member of the Acetobacteraceae family of non-sulfur purple photosynthetic bacteria.</title>
        <authorList>
            <person name="Meyer T."/>
            <person name="Kyndt J."/>
        </authorList>
    </citation>
    <scope>NUCLEOTIDE SEQUENCE [LARGE SCALE GENOMIC DNA]</scope>
    <source>
        <strain evidence="2 3">DSM 21279</strain>
    </source>
</reference>
<evidence type="ECO:0000313" key="3">
    <source>
        <dbReference type="Proteomes" id="UP000325255"/>
    </source>
</evidence>
<keyword evidence="1" id="KW-0812">Transmembrane</keyword>
<gene>
    <name evidence="2" type="ORF">F1189_28965</name>
</gene>
<dbReference type="AlphaFoldDB" id="A0A5M6IJN0"/>